<protein>
    <submittedName>
        <fullName evidence="1">Uncharacterized protein</fullName>
    </submittedName>
</protein>
<evidence type="ECO:0000313" key="1">
    <source>
        <dbReference type="EMBL" id="JAD46674.1"/>
    </source>
</evidence>
<organism evidence="1">
    <name type="scientific">Arundo donax</name>
    <name type="common">Giant reed</name>
    <name type="synonym">Donax arundinaceus</name>
    <dbReference type="NCBI Taxonomy" id="35708"/>
    <lineage>
        <taxon>Eukaryota</taxon>
        <taxon>Viridiplantae</taxon>
        <taxon>Streptophyta</taxon>
        <taxon>Embryophyta</taxon>
        <taxon>Tracheophyta</taxon>
        <taxon>Spermatophyta</taxon>
        <taxon>Magnoliopsida</taxon>
        <taxon>Liliopsida</taxon>
        <taxon>Poales</taxon>
        <taxon>Poaceae</taxon>
        <taxon>PACMAD clade</taxon>
        <taxon>Arundinoideae</taxon>
        <taxon>Arundineae</taxon>
        <taxon>Arundo</taxon>
    </lineage>
</organism>
<sequence>MAARNKLGSFGWINPQDIGRVEGSFFSCLCRVWLRRHKLSTKSRMIEMSFLLW</sequence>
<reference evidence="1" key="2">
    <citation type="journal article" date="2015" name="Data Brief">
        <title>Shoot transcriptome of the giant reed, Arundo donax.</title>
        <authorList>
            <person name="Barrero R.A."/>
            <person name="Guerrero F.D."/>
            <person name="Moolhuijzen P."/>
            <person name="Goolsby J.A."/>
            <person name="Tidwell J."/>
            <person name="Bellgard S.E."/>
            <person name="Bellgard M.I."/>
        </authorList>
    </citation>
    <scope>NUCLEOTIDE SEQUENCE</scope>
    <source>
        <tissue evidence="1">Shoot tissue taken approximately 20 cm above the soil surface</tissue>
    </source>
</reference>
<dbReference type="EMBL" id="GBRH01251221">
    <property type="protein sequence ID" value="JAD46674.1"/>
    <property type="molecule type" value="Transcribed_RNA"/>
</dbReference>
<accession>A0A0A9A4U3</accession>
<dbReference type="AlphaFoldDB" id="A0A0A9A4U3"/>
<proteinExistence type="predicted"/>
<name>A0A0A9A4U3_ARUDO</name>
<reference evidence="1" key="1">
    <citation type="submission" date="2014-09" db="EMBL/GenBank/DDBJ databases">
        <authorList>
            <person name="Magalhaes I.L.F."/>
            <person name="Oliveira U."/>
            <person name="Santos F.R."/>
            <person name="Vidigal T.H.D.A."/>
            <person name="Brescovit A.D."/>
            <person name="Santos A.J."/>
        </authorList>
    </citation>
    <scope>NUCLEOTIDE SEQUENCE</scope>
    <source>
        <tissue evidence="1">Shoot tissue taken approximately 20 cm above the soil surface</tissue>
    </source>
</reference>